<evidence type="ECO:0000313" key="2">
    <source>
        <dbReference type="Proteomes" id="UP000054988"/>
    </source>
</evidence>
<organism evidence="1 2">
    <name type="scientific">Moniliophthora roreri</name>
    <name type="common">Frosty pod rot fungus</name>
    <name type="synonym">Monilia roreri</name>
    <dbReference type="NCBI Taxonomy" id="221103"/>
    <lineage>
        <taxon>Eukaryota</taxon>
        <taxon>Fungi</taxon>
        <taxon>Dikarya</taxon>
        <taxon>Basidiomycota</taxon>
        <taxon>Agaricomycotina</taxon>
        <taxon>Agaricomycetes</taxon>
        <taxon>Agaricomycetidae</taxon>
        <taxon>Agaricales</taxon>
        <taxon>Marasmiineae</taxon>
        <taxon>Marasmiaceae</taxon>
        <taxon>Moniliophthora</taxon>
    </lineage>
</organism>
<protein>
    <submittedName>
        <fullName evidence="1">Uncharacterized protein</fullName>
    </submittedName>
</protein>
<comment type="caution">
    <text evidence="1">The sequence shown here is derived from an EMBL/GenBank/DDBJ whole genome shotgun (WGS) entry which is preliminary data.</text>
</comment>
<proteinExistence type="predicted"/>
<gene>
    <name evidence="1" type="ORF">WG66_12665</name>
</gene>
<sequence length="105" mass="11909">MHIISEEIVDIQVPSLAESHHEHSRNTPSLNHIHTTNLTSPFVRQVRIRNYNVSLNESLHIPSTTGFSIMLFLYPASRIMERRSLGEREVDGVLSTIECEQVTGS</sequence>
<dbReference type="EMBL" id="LATX01002039">
    <property type="protein sequence ID" value="KTB34772.1"/>
    <property type="molecule type" value="Genomic_DNA"/>
</dbReference>
<evidence type="ECO:0000313" key="1">
    <source>
        <dbReference type="EMBL" id="KTB34772.1"/>
    </source>
</evidence>
<accession>A0A0W0FEX6</accession>
<dbReference type="AlphaFoldDB" id="A0A0W0FEX6"/>
<name>A0A0W0FEX6_MONRR</name>
<reference evidence="1 2" key="1">
    <citation type="submission" date="2015-12" db="EMBL/GenBank/DDBJ databases">
        <title>Draft genome sequence of Moniliophthora roreri, the causal agent of frosty pod rot of cacao.</title>
        <authorList>
            <person name="Aime M.C."/>
            <person name="Diaz-Valderrama J.R."/>
            <person name="Kijpornyongpan T."/>
            <person name="Phillips-Mora W."/>
        </authorList>
    </citation>
    <scope>NUCLEOTIDE SEQUENCE [LARGE SCALE GENOMIC DNA]</scope>
    <source>
        <strain evidence="1 2">MCA 2952</strain>
    </source>
</reference>
<dbReference type="Proteomes" id="UP000054988">
    <property type="component" value="Unassembled WGS sequence"/>
</dbReference>